<dbReference type="Pfam" id="PF00096">
    <property type="entry name" value="zf-C2H2"/>
    <property type="match status" value="5"/>
</dbReference>
<dbReference type="GO" id="GO:0008270">
    <property type="term" value="F:zinc ion binding"/>
    <property type="evidence" value="ECO:0007669"/>
    <property type="project" value="UniProtKB-KW"/>
</dbReference>
<keyword evidence="3 5" id="KW-0863">Zinc-finger</keyword>
<dbReference type="InterPro" id="IPR013087">
    <property type="entry name" value="Znf_C2H2_type"/>
</dbReference>
<organism evidence="7 8">
    <name type="scientific">Diaphorina citri</name>
    <name type="common">Asian citrus psyllid</name>
    <dbReference type="NCBI Taxonomy" id="121845"/>
    <lineage>
        <taxon>Eukaryota</taxon>
        <taxon>Metazoa</taxon>
        <taxon>Ecdysozoa</taxon>
        <taxon>Arthropoda</taxon>
        <taxon>Hexapoda</taxon>
        <taxon>Insecta</taxon>
        <taxon>Pterygota</taxon>
        <taxon>Neoptera</taxon>
        <taxon>Paraneoptera</taxon>
        <taxon>Hemiptera</taxon>
        <taxon>Sternorrhyncha</taxon>
        <taxon>Psylloidea</taxon>
        <taxon>Psyllidae</taxon>
        <taxon>Diaphorininae</taxon>
        <taxon>Diaphorina</taxon>
    </lineage>
</organism>
<feature type="domain" description="C2H2-type" evidence="6">
    <location>
        <begin position="152"/>
        <end position="179"/>
    </location>
</feature>
<sequence length="518" mass="61049">MEVLGPDRMLPKSFTCWPQVQRNPSGIFPCDMCGKEYKYKHGLNRHKKYECGQKPKYQCPHCPYRAKQKINLKTHMAIKHSIPNCQGLYFSSWPGEKQNHAEMFACDVCGKEYKQKYGLNRHKKYDCGQEPKYHGEDFSSWPGEKQNHAEMFACDVCGKEYKQKYGLNRHKKYDCGQEPKYQCLYCPYRAKLRFNLKTHINVKHSYEYIRIILRTAIMPSVSSQAIDSFMSWEGPFKPKLYGKFACDVCGKEYQYYRNLYRHKKFECGQEPRYQCPQCPYRTKQKDPRVKSLTINVNRIYACDVCGKAFQHRLPLNRHKREICGDPNSPYSCNKCGKKFKLKNSLGKHRSFECGKEPRFKCTQCPFRTKFKCNLKSHLAKLHSKPCSYRDKHKTAFINFLFFCNVCPYVSKYRRCFYFNHEKNLFSKYHTDIDAFDSSFSDGFPTDSLFLPSPFGFAYGAHACDNCGKLYSNKANVRRHKRDECGGQQPRHQCPQCSYVARQKATLVRHMRFKHEKES</sequence>
<keyword evidence="4" id="KW-0862">Zinc</keyword>
<dbReference type="AlphaFoldDB" id="A0A3Q0JDR6"/>
<dbReference type="KEGG" id="dci:103516762"/>
<keyword evidence="7" id="KW-1185">Reference proteome</keyword>
<reference evidence="8" key="1">
    <citation type="submission" date="2025-08" db="UniProtKB">
        <authorList>
            <consortium name="RefSeq"/>
        </authorList>
    </citation>
    <scope>IDENTIFICATION</scope>
</reference>
<dbReference type="RefSeq" id="XP_026684865.1">
    <property type="nucleotide sequence ID" value="XM_026829064.1"/>
</dbReference>
<dbReference type="PaxDb" id="121845-A0A3Q0JDR6"/>
<name>A0A3Q0JDR6_DIACI</name>
<evidence type="ECO:0000313" key="8">
    <source>
        <dbReference type="RefSeq" id="XP_026684865.1"/>
    </source>
</evidence>
<feature type="domain" description="C2H2-type" evidence="6">
    <location>
        <begin position="28"/>
        <end position="55"/>
    </location>
</feature>
<evidence type="ECO:0000256" key="2">
    <source>
        <dbReference type="ARBA" id="ARBA00022737"/>
    </source>
</evidence>
<accession>A0A3Q0JDR6</accession>
<evidence type="ECO:0000313" key="7">
    <source>
        <dbReference type="Proteomes" id="UP000079169"/>
    </source>
</evidence>
<dbReference type="SMART" id="SM00355">
    <property type="entry name" value="ZnF_C2H2"/>
    <property type="match status" value="11"/>
</dbReference>
<protein>
    <submittedName>
        <fullName evidence="8">Zinc finger protein 883-like</fullName>
    </submittedName>
</protein>
<keyword evidence="2" id="KW-0677">Repeat</keyword>
<dbReference type="PROSITE" id="PS50157">
    <property type="entry name" value="ZINC_FINGER_C2H2_2"/>
    <property type="match status" value="8"/>
</dbReference>
<feature type="domain" description="C2H2-type" evidence="6">
    <location>
        <begin position="491"/>
        <end position="518"/>
    </location>
</feature>
<feature type="domain" description="C2H2-type" evidence="6">
    <location>
        <begin position="330"/>
        <end position="357"/>
    </location>
</feature>
<dbReference type="GeneID" id="103516762"/>
<dbReference type="PANTHER" id="PTHR24379:SF121">
    <property type="entry name" value="C2H2-TYPE DOMAIN-CONTAINING PROTEIN"/>
    <property type="match status" value="1"/>
</dbReference>
<dbReference type="PANTHER" id="PTHR24379">
    <property type="entry name" value="KRAB AND ZINC FINGER DOMAIN-CONTAINING"/>
    <property type="match status" value="1"/>
</dbReference>
<gene>
    <name evidence="8" type="primary">LOC103516762</name>
</gene>
<feature type="domain" description="C2H2-type" evidence="6">
    <location>
        <begin position="104"/>
        <end position="131"/>
    </location>
</feature>
<keyword evidence="1" id="KW-0479">Metal-binding</keyword>
<feature type="domain" description="C2H2-type" evidence="6">
    <location>
        <begin position="244"/>
        <end position="271"/>
    </location>
</feature>
<evidence type="ECO:0000256" key="4">
    <source>
        <dbReference type="ARBA" id="ARBA00022833"/>
    </source>
</evidence>
<evidence type="ECO:0000256" key="5">
    <source>
        <dbReference type="PROSITE-ProRule" id="PRU00042"/>
    </source>
</evidence>
<evidence type="ECO:0000256" key="3">
    <source>
        <dbReference type="ARBA" id="ARBA00022771"/>
    </source>
</evidence>
<dbReference type="Pfam" id="PF13909">
    <property type="entry name" value="zf-H2C2_5"/>
    <property type="match status" value="1"/>
</dbReference>
<evidence type="ECO:0000259" key="6">
    <source>
        <dbReference type="PROSITE" id="PS50157"/>
    </source>
</evidence>
<dbReference type="SUPFAM" id="SSF57667">
    <property type="entry name" value="beta-beta-alpha zinc fingers"/>
    <property type="match status" value="5"/>
</dbReference>
<evidence type="ECO:0000256" key="1">
    <source>
        <dbReference type="ARBA" id="ARBA00022723"/>
    </source>
</evidence>
<feature type="domain" description="C2H2-type" evidence="6">
    <location>
        <begin position="300"/>
        <end position="327"/>
    </location>
</feature>
<proteinExistence type="predicted"/>
<feature type="domain" description="C2H2-type" evidence="6">
    <location>
        <begin position="461"/>
        <end position="489"/>
    </location>
</feature>
<dbReference type="Pfam" id="PF13912">
    <property type="entry name" value="zf-C2H2_6"/>
    <property type="match status" value="1"/>
</dbReference>
<dbReference type="Gene3D" id="3.30.160.60">
    <property type="entry name" value="Classic Zinc Finger"/>
    <property type="match status" value="7"/>
</dbReference>
<dbReference type="STRING" id="121845.A0A3Q0JDR6"/>
<dbReference type="InterPro" id="IPR036236">
    <property type="entry name" value="Znf_C2H2_sf"/>
</dbReference>
<dbReference type="Proteomes" id="UP000079169">
    <property type="component" value="Unplaced"/>
</dbReference>